<gene>
    <name evidence="2" type="ORF">TCNE_LOCUS16927</name>
</gene>
<accession>A0A3P7IKY3</accession>
<reference evidence="2" key="1">
    <citation type="submission" date="2018-11" db="EMBL/GenBank/DDBJ databases">
        <authorList>
            <consortium name="Pathogen Informatics"/>
        </authorList>
    </citation>
    <scope>NUCLEOTIDE SEQUENCE [LARGE SCALE GENOMIC DNA]</scope>
</reference>
<keyword evidence="1" id="KW-1133">Transmembrane helix</keyword>
<name>A0A3P7IKY3_TOXCA</name>
<organism evidence="2">
    <name type="scientific">Toxocara canis</name>
    <name type="common">Canine roundworm</name>
    <dbReference type="NCBI Taxonomy" id="6265"/>
    <lineage>
        <taxon>Eukaryota</taxon>
        <taxon>Metazoa</taxon>
        <taxon>Ecdysozoa</taxon>
        <taxon>Nematoda</taxon>
        <taxon>Chromadorea</taxon>
        <taxon>Rhabditida</taxon>
        <taxon>Spirurina</taxon>
        <taxon>Ascaridomorpha</taxon>
        <taxon>Ascaridoidea</taxon>
        <taxon>Toxocaridae</taxon>
        <taxon>Toxocara</taxon>
    </lineage>
</organism>
<keyword evidence="1" id="KW-0812">Transmembrane</keyword>
<evidence type="ECO:0000313" key="2">
    <source>
        <dbReference type="EMBL" id="VDM48248.1"/>
    </source>
</evidence>
<dbReference type="AlphaFoldDB" id="A0A3P7IKY3"/>
<keyword evidence="1" id="KW-0472">Membrane</keyword>
<sequence length="217" mass="24836">MLSRATLLRFVRLKNRGDVARVQLLLCNISERPLRFKLKSEGDAEIAALPSGKGCVSSRGSARLVLTWRRPKQFTSWERAPQPKLLLITQFMDGANPEENKLTATRFIARIFGVEECDANKPPVEQLMLDAGENTKRASTQYDRSEEMNVTSAREHLNRMRRMNNSALDEFIDWLCDQPRSVLAFLTVLAFAVYLLGMADSGSRGRHYNYNYDMQMR</sequence>
<evidence type="ECO:0000256" key="1">
    <source>
        <dbReference type="SAM" id="Phobius"/>
    </source>
</evidence>
<dbReference type="EMBL" id="UYWY01024005">
    <property type="protein sequence ID" value="VDM48248.1"/>
    <property type="molecule type" value="Genomic_DNA"/>
</dbReference>
<evidence type="ECO:0008006" key="3">
    <source>
        <dbReference type="Google" id="ProtNLM"/>
    </source>
</evidence>
<feature type="transmembrane region" description="Helical" evidence="1">
    <location>
        <begin position="182"/>
        <end position="199"/>
    </location>
</feature>
<protein>
    <recommendedName>
        <fullName evidence="3">MSP domain-containing protein</fullName>
    </recommendedName>
</protein>
<proteinExistence type="predicted"/>